<organism evidence="1 2">
    <name type="scientific">Durusdinium trenchii</name>
    <dbReference type="NCBI Taxonomy" id="1381693"/>
    <lineage>
        <taxon>Eukaryota</taxon>
        <taxon>Sar</taxon>
        <taxon>Alveolata</taxon>
        <taxon>Dinophyceae</taxon>
        <taxon>Suessiales</taxon>
        <taxon>Symbiodiniaceae</taxon>
        <taxon>Durusdinium</taxon>
    </lineage>
</organism>
<proteinExistence type="predicted"/>
<dbReference type="EMBL" id="CAXAMM010002062">
    <property type="protein sequence ID" value="CAK8994578.1"/>
    <property type="molecule type" value="Genomic_DNA"/>
</dbReference>
<evidence type="ECO:0000313" key="2">
    <source>
        <dbReference type="Proteomes" id="UP001642464"/>
    </source>
</evidence>
<feature type="non-terminal residue" evidence="1">
    <location>
        <position position="1"/>
    </location>
</feature>
<name>A0ABP0HY16_9DINO</name>
<keyword evidence="2" id="KW-1185">Reference proteome</keyword>
<gene>
    <name evidence="1" type="ORF">SCF082_LOCUS3986</name>
</gene>
<evidence type="ECO:0000313" key="1">
    <source>
        <dbReference type="EMBL" id="CAK8994578.1"/>
    </source>
</evidence>
<reference evidence="1 2" key="1">
    <citation type="submission" date="2024-02" db="EMBL/GenBank/DDBJ databases">
        <authorList>
            <person name="Chen Y."/>
            <person name="Shah S."/>
            <person name="Dougan E. K."/>
            <person name="Thang M."/>
            <person name="Chan C."/>
        </authorList>
    </citation>
    <scope>NUCLEOTIDE SEQUENCE [LARGE SCALE GENOMIC DNA]</scope>
</reference>
<dbReference type="Proteomes" id="UP001642464">
    <property type="component" value="Unassembled WGS sequence"/>
</dbReference>
<sequence>VDYRQAEGKVCILYGHGAFTIENVRTLCEHKCKKVIVMCRKRANGEVSSWGWW</sequence>
<accession>A0ABP0HY16</accession>
<comment type="caution">
    <text evidence="1">The sequence shown here is derived from an EMBL/GenBank/DDBJ whole genome shotgun (WGS) entry which is preliminary data.</text>
</comment>
<protein>
    <submittedName>
        <fullName evidence="1">Uncharacterized protein</fullName>
    </submittedName>
</protein>